<proteinExistence type="predicted"/>
<evidence type="ECO:0000313" key="2">
    <source>
        <dbReference type="EMBL" id="GGB65355.1"/>
    </source>
</evidence>
<keyword evidence="1" id="KW-0732">Signal</keyword>
<evidence type="ECO:0000256" key="1">
    <source>
        <dbReference type="SAM" id="SignalP"/>
    </source>
</evidence>
<comment type="caution">
    <text evidence="2">The sequence shown here is derived from an EMBL/GenBank/DDBJ whole genome shotgun (WGS) entry which is preliminary data.</text>
</comment>
<gene>
    <name evidence="2" type="ORF">GCM10007424_01600</name>
</gene>
<accession>A0ABQ1JG01</accession>
<dbReference type="RefSeq" id="WP_188619325.1">
    <property type="nucleotide sequence ID" value="NZ_BMJE01000001.1"/>
</dbReference>
<evidence type="ECO:0000313" key="3">
    <source>
        <dbReference type="Proteomes" id="UP000615760"/>
    </source>
</evidence>
<keyword evidence="3" id="KW-1185">Reference proteome</keyword>
<dbReference type="EMBL" id="BMJE01000001">
    <property type="protein sequence ID" value="GGB65355.1"/>
    <property type="molecule type" value="Genomic_DNA"/>
</dbReference>
<dbReference type="Proteomes" id="UP000615760">
    <property type="component" value="Unassembled WGS sequence"/>
</dbReference>
<name>A0ABQ1JG01_9FLAO</name>
<organism evidence="2 3">
    <name type="scientific">Flavobacterium suaedae</name>
    <dbReference type="NCBI Taxonomy" id="1767027"/>
    <lineage>
        <taxon>Bacteria</taxon>
        <taxon>Pseudomonadati</taxon>
        <taxon>Bacteroidota</taxon>
        <taxon>Flavobacteriia</taxon>
        <taxon>Flavobacteriales</taxon>
        <taxon>Flavobacteriaceae</taxon>
        <taxon>Flavobacterium</taxon>
    </lineage>
</organism>
<protein>
    <submittedName>
        <fullName evidence="2">Uncharacterized protein</fullName>
    </submittedName>
</protein>
<sequence length="178" mass="20059">MKKIALIVMLGLSAGMYAQEKVNKNVTEETKTTTVTVDNGTEKKKIVKTEKTDKVQDIEFKEEKGNKLNKDIKDTPVKVTKSETISGDGIATQMGTTTYYTMDGKNYMFVKDRRGYKISTPDNLDYGVLRKTSNGNFIYKTDDKTSFGYFNKDGDFVVESYDNDGEGVVVETYTLIKK</sequence>
<feature type="chain" id="PRO_5045671156" evidence="1">
    <location>
        <begin position="19"/>
        <end position="178"/>
    </location>
</feature>
<reference evidence="3" key="1">
    <citation type="journal article" date="2019" name="Int. J. Syst. Evol. Microbiol.">
        <title>The Global Catalogue of Microorganisms (GCM) 10K type strain sequencing project: providing services to taxonomists for standard genome sequencing and annotation.</title>
        <authorList>
            <consortium name="The Broad Institute Genomics Platform"/>
            <consortium name="The Broad Institute Genome Sequencing Center for Infectious Disease"/>
            <person name="Wu L."/>
            <person name="Ma J."/>
        </authorList>
    </citation>
    <scope>NUCLEOTIDE SEQUENCE [LARGE SCALE GENOMIC DNA]</scope>
    <source>
        <strain evidence="3">CGMCC 1.15461</strain>
    </source>
</reference>
<feature type="signal peptide" evidence="1">
    <location>
        <begin position="1"/>
        <end position="18"/>
    </location>
</feature>